<evidence type="ECO:0000256" key="5">
    <source>
        <dbReference type="ARBA" id="ARBA00023315"/>
    </source>
</evidence>
<protein>
    <recommendedName>
        <fullName evidence="6">Dihydrolipoamide acetyltransferase component of pyruvate dehydrogenase complex</fullName>
        <ecNumber evidence="6">2.3.1.-</ecNumber>
    </recommendedName>
</protein>
<feature type="domain" description="Peripheral subunit-binding (PSBD)" evidence="9">
    <location>
        <begin position="177"/>
        <end position="214"/>
    </location>
</feature>
<evidence type="ECO:0000259" key="9">
    <source>
        <dbReference type="PROSITE" id="PS51826"/>
    </source>
</evidence>
<reference evidence="11" key="1">
    <citation type="submission" date="2015-07" db="EMBL/GenBank/DDBJ databases">
        <title>Nocardia seriolae U-1 whole genome shotgun sequence.</title>
        <authorList>
            <person name="Imajoh M."/>
            <person name="Fukumoto Y."/>
            <person name="Sukeda M."/>
            <person name="Yamane J."/>
            <person name="Yamasaki K."/>
            <person name="Shimizu M."/>
            <person name="Ohnishi K."/>
            <person name="Oshima S."/>
        </authorList>
    </citation>
    <scope>NUCLEOTIDE SEQUENCE [LARGE SCALE GENOMIC DNA]</scope>
    <source>
        <strain evidence="11">U-1</strain>
    </source>
</reference>
<feature type="domain" description="Lipoyl-binding" evidence="8">
    <location>
        <begin position="1"/>
        <end position="76"/>
    </location>
</feature>
<dbReference type="Gene3D" id="3.30.559.10">
    <property type="entry name" value="Chloramphenicol acetyltransferase-like domain"/>
    <property type="match status" value="1"/>
</dbReference>
<evidence type="ECO:0000259" key="8">
    <source>
        <dbReference type="PROSITE" id="PS50968"/>
    </source>
</evidence>
<keyword evidence="4 6" id="KW-0450">Lipoyl</keyword>
<comment type="cofactor">
    <cofactor evidence="1 6">
        <name>(R)-lipoate</name>
        <dbReference type="ChEBI" id="CHEBI:83088"/>
    </cofactor>
</comment>
<feature type="domain" description="Peripheral subunit-binding (PSBD)" evidence="9">
    <location>
        <begin position="120"/>
        <end position="157"/>
    </location>
</feature>
<dbReference type="CDD" id="cd06849">
    <property type="entry name" value="lipoyl_domain"/>
    <property type="match status" value="1"/>
</dbReference>
<dbReference type="InterPro" id="IPR000089">
    <property type="entry name" value="Biotin_lipoyl"/>
</dbReference>
<accession>A0ABC9Z1P3</accession>
<comment type="similarity">
    <text evidence="2 6">Belongs to the 2-oxoacid dehydrogenase family.</text>
</comment>
<dbReference type="PROSITE" id="PS50968">
    <property type="entry name" value="BIOTINYL_LIPOYL"/>
    <property type="match status" value="1"/>
</dbReference>
<dbReference type="EMBL" id="BBYQ01000110">
    <property type="protein sequence ID" value="GAP31301.1"/>
    <property type="molecule type" value="Genomic_DNA"/>
</dbReference>
<dbReference type="InterPro" id="IPR023213">
    <property type="entry name" value="CAT-like_dom_sf"/>
</dbReference>
<evidence type="ECO:0000256" key="7">
    <source>
        <dbReference type="SAM" id="MobiDB-lite"/>
    </source>
</evidence>
<keyword evidence="3 6" id="KW-0808">Transferase</keyword>
<sequence>MGAFVMPSLGADMTEGTLLQWLVHPGDTVHSGDVVAEVDTTKAAIEVECFESGVIGELLVPEGETVPVGTPLATIVGAQATATETPSPASEIAVPTAVPEVVSPAPMPAPVANLVHPPSRTTPLVRKLAAEAGIDLATVHGSAPGGRIVRSDVEHAVADRDTAVRQPVARVPGARLRVSGYARRLAAELGVELSTVTGSGPDGAIRAADVRAAVAHRSNGKAAPPTETTGLAEPAGDTAPAGQTTPESGPRAPAIELPPRDPVAMRRTIAAAMTKSKRTVPHYYLSSTSDMAAAMRWLRVQNLRLPITERLLPAALLLTATARAARAVPDMNGYWIDDEFRPADTVALGVVVSLRGGGIIVPTIPAADTLGPPAMMAALRGVVQRTRTLRLRSSDTAPATITVTNLGDLGVDSVFGVIPAPQVAIAGFGAVTERPCAVDGLLGVREQVTATLAADHRASDGAVGARLLHALSDLLQHPEEL</sequence>
<dbReference type="InterPro" id="IPR004167">
    <property type="entry name" value="PSBD"/>
</dbReference>
<dbReference type="InterPro" id="IPR011053">
    <property type="entry name" value="Single_hybrid_motif"/>
</dbReference>
<dbReference type="SUPFAM" id="SSF51230">
    <property type="entry name" value="Single hybrid motif"/>
    <property type="match status" value="1"/>
</dbReference>
<dbReference type="PANTHER" id="PTHR43178">
    <property type="entry name" value="DIHYDROLIPOAMIDE ACETYLTRANSFERASE COMPONENT OF PYRUVATE DEHYDROGENASE COMPLEX"/>
    <property type="match status" value="1"/>
</dbReference>
<dbReference type="InterPro" id="IPR036625">
    <property type="entry name" value="E3-bd_dom_sf"/>
</dbReference>
<evidence type="ECO:0000256" key="4">
    <source>
        <dbReference type="ARBA" id="ARBA00022823"/>
    </source>
</evidence>
<dbReference type="Pfam" id="PF02817">
    <property type="entry name" value="E3_binding"/>
    <property type="match status" value="2"/>
</dbReference>
<dbReference type="Pfam" id="PF00364">
    <property type="entry name" value="Biotin_lipoyl"/>
    <property type="match status" value="1"/>
</dbReference>
<keyword evidence="11" id="KW-1185">Reference proteome</keyword>
<evidence type="ECO:0000313" key="10">
    <source>
        <dbReference type="EMBL" id="GAP31301.1"/>
    </source>
</evidence>
<feature type="region of interest" description="Disordered" evidence="7">
    <location>
        <begin position="216"/>
        <end position="258"/>
    </location>
</feature>
<evidence type="ECO:0000256" key="6">
    <source>
        <dbReference type="RuleBase" id="RU003423"/>
    </source>
</evidence>
<dbReference type="EC" id="2.3.1.-" evidence="6"/>
<gene>
    <name evidence="10" type="ORF">NSK11_contig00110-0008</name>
</gene>
<dbReference type="InterPro" id="IPR050743">
    <property type="entry name" value="2-oxoacid_DH_E2_comp"/>
</dbReference>
<proteinExistence type="inferred from homology"/>
<dbReference type="Pfam" id="PF00198">
    <property type="entry name" value="2-oxoacid_dh"/>
    <property type="match status" value="1"/>
</dbReference>
<dbReference type="PROSITE" id="PS51826">
    <property type="entry name" value="PSBD"/>
    <property type="match status" value="2"/>
</dbReference>
<organism evidence="10 11">
    <name type="scientific">Nocardia seriolae</name>
    <dbReference type="NCBI Taxonomy" id="37332"/>
    <lineage>
        <taxon>Bacteria</taxon>
        <taxon>Bacillati</taxon>
        <taxon>Actinomycetota</taxon>
        <taxon>Actinomycetes</taxon>
        <taxon>Mycobacteriales</taxon>
        <taxon>Nocardiaceae</taxon>
        <taxon>Nocardia</taxon>
    </lineage>
</organism>
<dbReference type="InterPro" id="IPR001078">
    <property type="entry name" value="2-oxoacid_DH_actylTfrase"/>
</dbReference>
<evidence type="ECO:0000256" key="1">
    <source>
        <dbReference type="ARBA" id="ARBA00001938"/>
    </source>
</evidence>
<dbReference type="Gene3D" id="2.40.50.100">
    <property type="match status" value="1"/>
</dbReference>
<evidence type="ECO:0000256" key="3">
    <source>
        <dbReference type="ARBA" id="ARBA00022679"/>
    </source>
</evidence>
<comment type="caution">
    <text evidence="10">The sequence shown here is derived from an EMBL/GenBank/DDBJ whole genome shotgun (WGS) entry which is preliminary data.</text>
</comment>
<dbReference type="Proteomes" id="UP000037179">
    <property type="component" value="Unassembled WGS sequence"/>
</dbReference>
<keyword evidence="5 6" id="KW-0012">Acyltransferase</keyword>
<evidence type="ECO:0000313" key="11">
    <source>
        <dbReference type="Proteomes" id="UP000037179"/>
    </source>
</evidence>
<evidence type="ECO:0000256" key="2">
    <source>
        <dbReference type="ARBA" id="ARBA00007317"/>
    </source>
</evidence>
<name>A0ABC9Z1P3_9NOCA</name>
<dbReference type="SUPFAM" id="SSF47005">
    <property type="entry name" value="Peripheral subunit-binding domain of 2-oxo acid dehydrogenase complex"/>
    <property type="match status" value="2"/>
</dbReference>
<dbReference type="PANTHER" id="PTHR43178:SF5">
    <property type="entry name" value="LIPOAMIDE ACYLTRANSFERASE COMPONENT OF BRANCHED-CHAIN ALPHA-KETO ACID DEHYDROGENASE COMPLEX, MITOCHONDRIAL"/>
    <property type="match status" value="1"/>
</dbReference>
<dbReference type="SUPFAM" id="SSF52777">
    <property type="entry name" value="CoA-dependent acyltransferases"/>
    <property type="match status" value="1"/>
</dbReference>
<dbReference type="GO" id="GO:0016746">
    <property type="term" value="F:acyltransferase activity"/>
    <property type="evidence" value="ECO:0007669"/>
    <property type="project" value="UniProtKB-KW"/>
</dbReference>
<reference evidence="10 11" key="2">
    <citation type="journal article" date="2016" name="Genome Announc.">
        <title>Draft Genome Sequence of Erythromycin- and Oxytetracycline-Sensitive Nocardia seriolae Strain U-1 (NBRC 110359).</title>
        <authorList>
            <person name="Imajoh M."/>
            <person name="Sukeda M."/>
            <person name="Shimizu M."/>
            <person name="Yamane J."/>
            <person name="Ohnishi K."/>
            <person name="Oshima S."/>
        </authorList>
    </citation>
    <scope>NUCLEOTIDE SEQUENCE [LARGE SCALE GENOMIC DNA]</scope>
    <source>
        <strain evidence="10 11">U-1</strain>
    </source>
</reference>
<dbReference type="AlphaFoldDB" id="A0ABC9Z1P3"/>
<dbReference type="RefSeq" id="WP_152649388.1">
    <property type="nucleotide sequence ID" value="NZ_AP028459.1"/>
</dbReference>
<dbReference type="Gene3D" id="4.10.320.10">
    <property type="entry name" value="E3-binding domain"/>
    <property type="match status" value="2"/>
</dbReference>